<dbReference type="Proteomes" id="UP001138961">
    <property type="component" value="Unassembled WGS sequence"/>
</dbReference>
<protein>
    <submittedName>
        <fullName evidence="2">Uncharacterized protein</fullName>
    </submittedName>
</protein>
<keyword evidence="3" id="KW-1185">Reference proteome</keyword>
<keyword evidence="1" id="KW-0732">Signal</keyword>
<evidence type="ECO:0000313" key="3">
    <source>
        <dbReference type="Proteomes" id="UP001138961"/>
    </source>
</evidence>
<evidence type="ECO:0000313" key="2">
    <source>
        <dbReference type="EMBL" id="MCB5198842.1"/>
    </source>
</evidence>
<dbReference type="EMBL" id="JAJATZ010000002">
    <property type="protein sequence ID" value="MCB5198842.1"/>
    <property type="molecule type" value="Genomic_DNA"/>
</dbReference>
<dbReference type="RefSeq" id="WP_226747708.1">
    <property type="nucleotide sequence ID" value="NZ_JAJATZ010000002.1"/>
</dbReference>
<proteinExistence type="predicted"/>
<reference evidence="2" key="1">
    <citation type="submission" date="2021-10" db="EMBL/GenBank/DDBJ databases">
        <title>Loktanella gaetbuli sp. nov., isolated from a tidal flat.</title>
        <authorList>
            <person name="Park S."/>
            <person name="Yoon J.-H."/>
        </authorList>
    </citation>
    <scope>NUCLEOTIDE SEQUENCE</scope>
    <source>
        <strain evidence="2">TSTF-M6</strain>
    </source>
</reference>
<gene>
    <name evidence="2" type="ORF">LGQ03_06280</name>
</gene>
<feature type="signal peptide" evidence="1">
    <location>
        <begin position="1"/>
        <end position="18"/>
    </location>
</feature>
<evidence type="ECO:0000256" key="1">
    <source>
        <dbReference type="SAM" id="SignalP"/>
    </source>
</evidence>
<organism evidence="2 3">
    <name type="scientific">Loktanella gaetbuli</name>
    <dbReference type="NCBI Taxonomy" id="2881335"/>
    <lineage>
        <taxon>Bacteria</taxon>
        <taxon>Pseudomonadati</taxon>
        <taxon>Pseudomonadota</taxon>
        <taxon>Alphaproteobacteria</taxon>
        <taxon>Rhodobacterales</taxon>
        <taxon>Roseobacteraceae</taxon>
        <taxon>Loktanella</taxon>
    </lineage>
</organism>
<sequence>MMRVSLFVLALLAGPATAETLNFCWTGANGYTMTGRMTIAETAMARTIVTERDVTGFKIAGYHRGQLLGTWDMATRAPSATWHLRFDPLSLTFLTGGSFSGTNSQGWNADGNVENCGNPGFGFNSGNYAQDICLNGVYVADSSIDPATPLRATRAAVSPRCQTAMPLSKTNNTEK</sequence>
<accession>A0ABS8BSY8</accession>
<feature type="chain" id="PRO_5046701327" evidence="1">
    <location>
        <begin position="19"/>
        <end position="175"/>
    </location>
</feature>
<name>A0ABS8BSY8_9RHOB</name>
<comment type="caution">
    <text evidence="2">The sequence shown here is derived from an EMBL/GenBank/DDBJ whole genome shotgun (WGS) entry which is preliminary data.</text>
</comment>